<keyword evidence="2" id="KW-0472">Membrane</keyword>
<name>A0AAD8Y8S6_9STRA</name>
<dbReference type="InterPro" id="IPR002557">
    <property type="entry name" value="Chitin-bd_dom"/>
</dbReference>
<protein>
    <recommendedName>
        <fullName evidence="3">Chitin-binding type-2 domain-containing protein</fullName>
    </recommendedName>
</protein>
<evidence type="ECO:0000313" key="5">
    <source>
        <dbReference type="Proteomes" id="UP001224775"/>
    </source>
</evidence>
<dbReference type="InterPro" id="IPR036508">
    <property type="entry name" value="Chitin-bd_dom_sf"/>
</dbReference>
<gene>
    <name evidence="4" type="ORF">QTG54_007331</name>
</gene>
<accession>A0AAD8Y8S6</accession>
<dbReference type="PROSITE" id="PS50940">
    <property type="entry name" value="CHIT_BIND_II"/>
    <property type="match status" value="1"/>
</dbReference>
<dbReference type="Pfam" id="PF01607">
    <property type="entry name" value="CBM_14"/>
    <property type="match status" value="1"/>
</dbReference>
<evidence type="ECO:0000256" key="2">
    <source>
        <dbReference type="SAM" id="Phobius"/>
    </source>
</evidence>
<evidence type="ECO:0000313" key="4">
    <source>
        <dbReference type="EMBL" id="KAK1741758.1"/>
    </source>
</evidence>
<keyword evidence="5" id="KW-1185">Reference proteome</keyword>
<proteinExistence type="predicted"/>
<evidence type="ECO:0000259" key="3">
    <source>
        <dbReference type="PROSITE" id="PS50940"/>
    </source>
</evidence>
<dbReference type="Gene3D" id="2.170.140.10">
    <property type="entry name" value="Chitin binding domain"/>
    <property type="match status" value="1"/>
</dbReference>
<feature type="domain" description="Chitin-binding type-2" evidence="3">
    <location>
        <begin position="43"/>
        <end position="101"/>
    </location>
</feature>
<evidence type="ECO:0000256" key="1">
    <source>
        <dbReference type="SAM" id="MobiDB-lite"/>
    </source>
</evidence>
<feature type="transmembrane region" description="Helical" evidence="2">
    <location>
        <begin position="16"/>
        <end position="37"/>
    </location>
</feature>
<feature type="compositionally biased region" description="Polar residues" evidence="1">
    <location>
        <begin position="492"/>
        <end position="511"/>
    </location>
</feature>
<reference evidence="4" key="1">
    <citation type="submission" date="2023-06" db="EMBL/GenBank/DDBJ databases">
        <title>Survivors Of The Sea: Transcriptome response of Skeletonema marinoi to long-term dormancy.</title>
        <authorList>
            <person name="Pinder M.I.M."/>
            <person name="Kourtchenko O."/>
            <person name="Robertson E.K."/>
            <person name="Larsson T."/>
            <person name="Maumus F."/>
            <person name="Osuna-Cruz C.M."/>
            <person name="Vancaester E."/>
            <person name="Stenow R."/>
            <person name="Vandepoele K."/>
            <person name="Ploug H."/>
            <person name="Bruchert V."/>
            <person name="Godhe A."/>
            <person name="Topel M."/>
        </authorList>
    </citation>
    <scope>NUCLEOTIDE SEQUENCE</scope>
    <source>
        <strain evidence="4">R05AC</strain>
    </source>
</reference>
<dbReference type="EMBL" id="JATAAI010000012">
    <property type="protein sequence ID" value="KAK1741758.1"/>
    <property type="molecule type" value="Genomic_DNA"/>
</dbReference>
<sequence>MIRRMYSRNQRHRPIAAYYAVAITIYSLHCIAAQLNVELPFCWTPCTEVPTGNEIIPGTRCTLYHECNNGKVMIRRSCTAPLVFDMAKNFCNFYEQVECPPDITCEPTPFPSQSPEIVPTKMPSLSPVTEEPTASPLMGSRALDYIASKKILFEKYVLVSYTSAGVSYQSTLYTFDEFMTSLKVMGKDGFGADFRFFLFDSSHDYVYGMVNSAAFLANAMVESISTDSCDENHEEGINGRYAMSNSCGQYKRSYQDETCEDNAYSCDVDPNMQVTAVTSAPGARSPPPFMCQPGNNNNAGYWDTNTGVPVSAAYSNSNGRTDVEGCCFWGRGALLTRNVCNLGKLNYYLGKGGFKQGKRNVLYPDIDFCADPEATCSSPVADALRWRTGMFEWSDRVQRYSNEEWDYEDQLRQFVDGDLGYTSLRDFITSTSRILSSGCHKRGCAHPYMPDIEIRKLAERIANFDMILNTVLDMRSLLSQPIAPLPSPPNQTPNFISPNKPTPNNDIEQTNPGPTIQLAPPTPPKPPAFFQPPTNPSPNIQPTQGEPIPGENIVFDNDDATTNLIVLEDNGAFPIELSRTIMLSVLITIAMMLL</sequence>
<dbReference type="GO" id="GO:0005576">
    <property type="term" value="C:extracellular region"/>
    <property type="evidence" value="ECO:0007669"/>
    <property type="project" value="InterPro"/>
</dbReference>
<dbReference type="PANTHER" id="PTHR21113:SF4">
    <property type="entry name" value="CHITIN-BINDING TYPE-4 DOMAIN-CONTAINING PROTEIN"/>
    <property type="match status" value="1"/>
</dbReference>
<dbReference type="GO" id="GO:0008061">
    <property type="term" value="F:chitin binding"/>
    <property type="evidence" value="ECO:0007669"/>
    <property type="project" value="InterPro"/>
</dbReference>
<feature type="region of interest" description="Disordered" evidence="1">
    <location>
        <begin position="484"/>
        <end position="518"/>
    </location>
</feature>
<organism evidence="4 5">
    <name type="scientific">Skeletonema marinoi</name>
    <dbReference type="NCBI Taxonomy" id="267567"/>
    <lineage>
        <taxon>Eukaryota</taxon>
        <taxon>Sar</taxon>
        <taxon>Stramenopiles</taxon>
        <taxon>Ochrophyta</taxon>
        <taxon>Bacillariophyta</taxon>
        <taxon>Coscinodiscophyceae</taxon>
        <taxon>Thalassiosirophycidae</taxon>
        <taxon>Thalassiosirales</taxon>
        <taxon>Skeletonemataceae</taxon>
        <taxon>Skeletonema</taxon>
        <taxon>Skeletonema marinoi-dohrnii complex</taxon>
    </lineage>
</organism>
<dbReference type="Proteomes" id="UP001224775">
    <property type="component" value="Unassembled WGS sequence"/>
</dbReference>
<dbReference type="SUPFAM" id="SSF57625">
    <property type="entry name" value="Invertebrate chitin-binding proteins"/>
    <property type="match status" value="1"/>
</dbReference>
<keyword evidence="2" id="KW-0812">Transmembrane</keyword>
<comment type="caution">
    <text evidence="4">The sequence shown here is derived from an EMBL/GenBank/DDBJ whole genome shotgun (WGS) entry which is preliminary data.</text>
</comment>
<dbReference type="AlphaFoldDB" id="A0AAD8Y8S6"/>
<dbReference type="PANTHER" id="PTHR21113">
    <property type="entry name" value="AGAP001705-PA"/>
    <property type="match status" value="1"/>
</dbReference>
<keyword evidence="2" id="KW-1133">Transmembrane helix</keyword>
<dbReference type="SMART" id="SM00494">
    <property type="entry name" value="ChtBD2"/>
    <property type="match status" value="1"/>
</dbReference>